<evidence type="ECO:0000313" key="2">
    <source>
        <dbReference type="Proteomes" id="UP001328107"/>
    </source>
</evidence>
<accession>A0AAN5I7K2</accession>
<dbReference type="EMBL" id="BTRK01000005">
    <property type="protein sequence ID" value="GMR55512.1"/>
    <property type="molecule type" value="Genomic_DNA"/>
</dbReference>
<reference evidence="2" key="1">
    <citation type="submission" date="2022-10" db="EMBL/GenBank/DDBJ databases">
        <title>Genome assembly of Pristionchus species.</title>
        <authorList>
            <person name="Yoshida K."/>
            <person name="Sommer R.J."/>
        </authorList>
    </citation>
    <scope>NUCLEOTIDE SEQUENCE [LARGE SCALE GENOMIC DNA]</scope>
    <source>
        <strain evidence="2">RS5460</strain>
    </source>
</reference>
<protein>
    <submittedName>
        <fullName evidence="1">Uncharacterized protein</fullName>
    </submittedName>
</protein>
<feature type="non-terminal residue" evidence="1">
    <location>
        <position position="65"/>
    </location>
</feature>
<dbReference type="AlphaFoldDB" id="A0AAN5I7K2"/>
<comment type="caution">
    <text evidence="1">The sequence shown here is derived from an EMBL/GenBank/DDBJ whole genome shotgun (WGS) entry which is preliminary data.</text>
</comment>
<sequence>ELGDLYDIKDVINRVEQTLIKTSKFCAAEKLLFADKHERFRLIKLHTAALEMIDENKWESIDSKK</sequence>
<proteinExistence type="predicted"/>
<feature type="non-terminal residue" evidence="1">
    <location>
        <position position="1"/>
    </location>
</feature>
<dbReference type="Proteomes" id="UP001328107">
    <property type="component" value="Unassembled WGS sequence"/>
</dbReference>
<keyword evidence="2" id="KW-1185">Reference proteome</keyword>
<evidence type="ECO:0000313" key="1">
    <source>
        <dbReference type="EMBL" id="GMR55512.1"/>
    </source>
</evidence>
<organism evidence="1 2">
    <name type="scientific">Pristionchus mayeri</name>
    <dbReference type="NCBI Taxonomy" id="1317129"/>
    <lineage>
        <taxon>Eukaryota</taxon>
        <taxon>Metazoa</taxon>
        <taxon>Ecdysozoa</taxon>
        <taxon>Nematoda</taxon>
        <taxon>Chromadorea</taxon>
        <taxon>Rhabditida</taxon>
        <taxon>Rhabditina</taxon>
        <taxon>Diplogasteromorpha</taxon>
        <taxon>Diplogasteroidea</taxon>
        <taxon>Neodiplogasteridae</taxon>
        <taxon>Pristionchus</taxon>
    </lineage>
</organism>
<name>A0AAN5I7K2_9BILA</name>
<gene>
    <name evidence="1" type="ORF">PMAYCL1PPCAC_25707</name>
</gene>